<dbReference type="AlphaFoldDB" id="F0STA6"/>
<dbReference type="STRING" id="756272.Plabr_1706"/>
<evidence type="ECO:0000313" key="3">
    <source>
        <dbReference type="EMBL" id="ADY59317.1"/>
    </source>
</evidence>
<dbReference type="EMBL" id="CP002546">
    <property type="protein sequence ID" value="ADY59317.1"/>
    <property type="molecule type" value="Genomic_DNA"/>
</dbReference>
<dbReference type="Gene3D" id="3.40.720.10">
    <property type="entry name" value="Alkaline Phosphatase, subunit A"/>
    <property type="match status" value="1"/>
</dbReference>
<accession>F0STA6</accession>
<dbReference type="InterPro" id="IPR017850">
    <property type="entry name" value="Alkaline_phosphatase_core_sf"/>
</dbReference>
<feature type="chain" id="PRO_5003257305" evidence="1">
    <location>
        <begin position="25"/>
        <end position="527"/>
    </location>
</feature>
<dbReference type="PANTHER" id="PTHR43751">
    <property type="entry name" value="SULFATASE"/>
    <property type="match status" value="1"/>
</dbReference>
<dbReference type="PANTHER" id="PTHR43751:SF1">
    <property type="entry name" value="SULFATASE ATSG-RELATED"/>
    <property type="match status" value="1"/>
</dbReference>
<evidence type="ECO:0000259" key="2">
    <source>
        <dbReference type="Pfam" id="PF00884"/>
    </source>
</evidence>
<keyword evidence="1" id="KW-0732">Signal</keyword>
<reference evidence="4" key="1">
    <citation type="submission" date="2011-02" db="EMBL/GenBank/DDBJ databases">
        <title>The complete genome of Planctomyces brasiliensis DSM 5305.</title>
        <authorList>
            <person name="Lucas S."/>
            <person name="Copeland A."/>
            <person name="Lapidus A."/>
            <person name="Bruce D."/>
            <person name="Goodwin L."/>
            <person name="Pitluck S."/>
            <person name="Kyrpides N."/>
            <person name="Mavromatis K."/>
            <person name="Pagani I."/>
            <person name="Ivanova N."/>
            <person name="Ovchinnikova G."/>
            <person name="Lu M."/>
            <person name="Detter J.C."/>
            <person name="Han C."/>
            <person name="Land M."/>
            <person name="Hauser L."/>
            <person name="Markowitz V."/>
            <person name="Cheng J.-F."/>
            <person name="Hugenholtz P."/>
            <person name="Woyke T."/>
            <person name="Wu D."/>
            <person name="Tindall B."/>
            <person name="Pomrenke H.G."/>
            <person name="Brambilla E."/>
            <person name="Klenk H.-P."/>
            <person name="Eisen J.A."/>
        </authorList>
    </citation>
    <scope>NUCLEOTIDE SEQUENCE [LARGE SCALE GENOMIC DNA]</scope>
    <source>
        <strain evidence="4">ATCC 49424 / DSM 5305 / JCM 21570 / NBRC 103401 / IFAM 1448</strain>
    </source>
</reference>
<dbReference type="Proteomes" id="UP000006860">
    <property type="component" value="Chromosome"/>
</dbReference>
<dbReference type="InterPro" id="IPR052701">
    <property type="entry name" value="GAG_Ulvan_Degrading_Sulfatases"/>
</dbReference>
<feature type="domain" description="Sulfatase N-terminal" evidence="2">
    <location>
        <begin position="31"/>
        <end position="319"/>
    </location>
</feature>
<evidence type="ECO:0000256" key="1">
    <source>
        <dbReference type="SAM" id="SignalP"/>
    </source>
</evidence>
<sequence>MRLSICLLAFSALAGLLPQQSADAADAAKRPNILFAISDDQSFPHTSAYGCEWVKTPGFDRVAREGLLFMNCYTPNAKCAPSRSAVVTGRNSWQLEEAGNHVCFFPEKFVTYCEGLTQYTDYFVGCTGKGVAPVTAKGRNLTGKTFSKATQKPPAAAISNNDYATNFEQFLDARKDEEKPFCFWFGATEPHRAYEYGAGVSKGGKSTDQIEKVPGFWPDTDVVRNDMLDYAFEIEHFDRHLQRMIEALERRGELENTLIVVTSDNGMPFPRCKGAEYEYSNHMPLAIMWPAGIKNPGRKIDDYVSFIDFAPTFLELAGVTAEKIGMQPVQGKSLSPIFRSEKSGRVVPERNYVLLGQERHDVGRPGDVGYPIRSIIQDDLLYMRNMKNDRWPMCDPVTGYLNTDGSPTKTQILNMRRQGEETLFWELCFGKRGEEELYNIAKDPECLHNLIDDEKYRAQADQLQKKLFAELKKQEDPRMSGQGEVFDNYPYANPGQRNFYRRFLEGDVNERSAGWVNPSDFEPKRVE</sequence>
<keyword evidence="4" id="KW-1185">Reference proteome</keyword>
<dbReference type="InterPro" id="IPR000917">
    <property type="entry name" value="Sulfatase_N"/>
</dbReference>
<dbReference type="OrthoDB" id="9762324at2"/>
<name>F0STA6_RUBBR</name>
<dbReference type="CDD" id="cd16027">
    <property type="entry name" value="SGSH"/>
    <property type="match status" value="1"/>
</dbReference>
<feature type="signal peptide" evidence="1">
    <location>
        <begin position="1"/>
        <end position="24"/>
    </location>
</feature>
<proteinExistence type="predicted"/>
<dbReference type="SUPFAM" id="SSF53649">
    <property type="entry name" value="Alkaline phosphatase-like"/>
    <property type="match status" value="1"/>
</dbReference>
<dbReference type="eggNOG" id="COG3119">
    <property type="taxonomic scope" value="Bacteria"/>
</dbReference>
<protein>
    <submittedName>
        <fullName evidence="3">Sulfatase</fullName>
    </submittedName>
</protein>
<dbReference type="KEGG" id="pbs:Plabr_1706"/>
<gene>
    <name evidence="3" type="ordered locus">Plabr_1706</name>
</gene>
<organism evidence="3 4">
    <name type="scientific">Rubinisphaera brasiliensis (strain ATCC 49424 / DSM 5305 / JCM 21570 / IAM 15109 / NBRC 103401 / IFAM 1448)</name>
    <name type="common">Planctomyces brasiliensis</name>
    <dbReference type="NCBI Taxonomy" id="756272"/>
    <lineage>
        <taxon>Bacteria</taxon>
        <taxon>Pseudomonadati</taxon>
        <taxon>Planctomycetota</taxon>
        <taxon>Planctomycetia</taxon>
        <taxon>Planctomycetales</taxon>
        <taxon>Planctomycetaceae</taxon>
        <taxon>Rubinisphaera</taxon>
    </lineage>
</organism>
<dbReference type="Pfam" id="PF00884">
    <property type="entry name" value="Sulfatase"/>
    <property type="match status" value="1"/>
</dbReference>
<evidence type="ECO:0000313" key="4">
    <source>
        <dbReference type="Proteomes" id="UP000006860"/>
    </source>
</evidence>
<dbReference type="HOGENOM" id="CLU_006332_9_3_0"/>
<dbReference type="RefSeq" id="WP_013628044.1">
    <property type="nucleotide sequence ID" value="NC_015174.1"/>
</dbReference>